<dbReference type="EMBL" id="FPLD01000014">
    <property type="protein sequence ID" value="SGY85107.1"/>
    <property type="molecule type" value="Genomic_DNA"/>
</dbReference>
<dbReference type="OrthoDB" id="5760042at2"/>
<keyword evidence="1" id="KW-0966">Cell projection</keyword>
<keyword evidence="1" id="KW-0282">Flagellum</keyword>
<protein>
    <submittedName>
        <fullName evidence="1">Putative flagellin</fullName>
    </submittedName>
</protein>
<dbReference type="AlphaFoldDB" id="A0A1L0AE10"/>
<reference evidence="1 2" key="1">
    <citation type="submission" date="2016-11" db="EMBL/GenBank/DDBJ databases">
        <authorList>
            <person name="Jaros S."/>
            <person name="Januszkiewicz K."/>
            <person name="Wedrychowicz H."/>
        </authorList>
    </citation>
    <scope>NUCLEOTIDE SEQUENCE [LARGE SCALE GENOMIC DNA]</scope>
    <source>
        <strain evidence="1">NVI 5450</strain>
    </source>
</reference>
<accession>A0A1L0AE10</accession>
<name>A0A1L0AE10_9GAMM</name>
<proteinExistence type="predicted"/>
<gene>
    <name evidence="1" type="ORF">NVI5450_0477</name>
</gene>
<dbReference type="Proteomes" id="UP000183794">
    <property type="component" value="Unassembled WGS sequence"/>
</dbReference>
<organism evidence="1 2">
    <name type="scientific">Moritella viscosa</name>
    <dbReference type="NCBI Taxonomy" id="80854"/>
    <lineage>
        <taxon>Bacteria</taxon>
        <taxon>Pseudomonadati</taxon>
        <taxon>Pseudomonadota</taxon>
        <taxon>Gammaproteobacteria</taxon>
        <taxon>Alteromonadales</taxon>
        <taxon>Moritellaceae</taxon>
        <taxon>Moritella</taxon>
    </lineage>
</organism>
<keyword evidence="1" id="KW-0969">Cilium</keyword>
<evidence type="ECO:0000313" key="1">
    <source>
        <dbReference type="EMBL" id="SGY85107.1"/>
    </source>
</evidence>
<dbReference type="RefSeq" id="WP_075475890.1">
    <property type="nucleotide sequence ID" value="NZ_CAWRBC010000105.1"/>
</dbReference>
<sequence>MINLLNKVSDNLINSTKHSPYLATPAANKSTKGSSVDAVDSKLATNEQHKQGNANVAASGLARWSGLNSNQLAFSQYKSAESSLGTVYRELVNINTMLNSKVNNVEVMSNRVRQLDHVTSKDLNGQLQPKVLNRHSDRPNYVLNSVNLLAKKPAETLSMVLPSAGKSVSFHIPAYAEPKEILMSINRSLAAVDTKVTLNAEQKLVFNPTSDNSRFFNEPVLFSGEGIRVPAGNPVPVQMRLQVGALLSLADAIDGNADKQNVHKQDVNEQVRQVQADVRHAIVQLRAAMDQVKNKNVQSGRIDIRAVESELSELLTEGDFGSRLTSLLAQANISRNTAVSLLRK</sequence>
<evidence type="ECO:0000313" key="2">
    <source>
        <dbReference type="Proteomes" id="UP000183794"/>
    </source>
</evidence>